<dbReference type="RefSeq" id="WP_129455685.1">
    <property type="nucleotide sequence ID" value="NZ_JACXYX010000015.1"/>
</dbReference>
<organism evidence="4 5">
    <name type="scientific">Nocardioides ganghwensis</name>
    <dbReference type="NCBI Taxonomy" id="252230"/>
    <lineage>
        <taxon>Bacteria</taxon>
        <taxon>Bacillati</taxon>
        <taxon>Actinomycetota</taxon>
        <taxon>Actinomycetes</taxon>
        <taxon>Propionibacteriales</taxon>
        <taxon>Nocardioidaceae</taxon>
        <taxon>Nocardioides</taxon>
    </lineage>
</organism>
<dbReference type="Gene3D" id="3.40.50.20">
    <property type="match status" value="1"/>
</dbReference>
<dbReference type="Proteomes" id="UP000293291">
    <property type="component" value="Unassembled WGS sequence"/>
</dbReference>
<evidence type="ECO:0000256" key="1">
    <source>
        <dbReference type="PIRSR" id="PIRSR620019-1"/>
    </source>
</evidence>
<dbReference type="CDD" id="cd03360">
    <property type="entry name" value="LbH_AT_putative"/>
    <property type="match status" value="1"/>
</dbReference>
<dbReference type="Pfam" id="PF17836">
    <property type="entry name" value="PglD_N"/>
    <property type="match status" value="1"/>
</dbReference>
<feature type="active site" description="Proton acceptor" evidence="1">
    <location>
        <position position="146"/>
    </location>
</feature>
<reference evidence="4 5" key="1">
    <citation type="submission" date="2019-01" db="EMBL/GenBank/DDBJ databases">
        <title>Novel species of Nocardioides.</title>
        <authorList>
            <person name="Liu Q."/>
            <person name="Xin Y.-H."/>
        </authorList>
    </citation>
    <scope>NUCLEOTIDE SEQUENCE [LARGE SCALE GENOMIC DNA]</scope>
    <source>
        <strain evidence="4 5">CGMCC 4.6875</strain>
    </source>
</reference>
<keyword evidence="5" id="KW-1185">Reference proteome</keyword>
<feature type="site" description="Increases basicity of active site His" evidence="1">
    <location>
        <position position="147"/>
    </location>
</feature>
<feature type="binding site" evidence="2">
    <location>
        <position position="194"/>
    </location>
    <ligand>
        <name>acetyl-CoA</name>
        <dbReference type="ChEBI" id="CHEBI:57288"/>
    </ligand>
</feature>
<dbReference type="GO" id="GO:0016740">
    <property type="term" value="F:transferase activity"/>
    <property type="evidence" value="ECO:0007669"/>
    <property type="project" value="UniProtKB-KW"/>
</dbReference>
<dbReference type="InterPro" id="IPR041561">
    <property type="entry name" value="PglD_N"/>
</dbReference>
<dbReference type="InterPro" id="IPR011004">
    <property type="entry name" value="Trimer_LpxA-like_sf"/>
</dbReference>
<accession>A0A4Q2SDH8</accession>
<evidence type="ECO:0000256" key="2">
    <source>
        <dbReference type="PIRSR" id="PIRSR620019-2"/>
    </source>
</evidence>
<keyword evidence="4" id="KW-0808">Transferase</keyword>
<dbReference type="Gene3D" id="2.160.10.10">
    <property type="entry name" value="Hexapeptide repeat proteins"/>
    <property type="match status" value="1"/>
</dbReference>
<feature type="domain" description="PglD N-terminal" evidence="3">
    <location>
        <begin position="5"/>
        <end position="90"/>
    </location>
</feature>
<feature type="binding site" evidence="2">
    <location>
        <position position="79"/>
    </location>
    <ligand>
        <name>substrate</name>
    </ligand>
</feature>
<dbReference type="EMBL" id="SDWU01000014">
    <property type="protein sequence ID" value="RYC00690.1"/>
    <property type="molecule type" value="Genomic_DNA"/>
</dbReference>
<proteinExistence type="predicted"/>
<comment type="caution">
    <text evidence="4">The sequence shown here is derived from an EMBL/GenBank/DDBJ whole genome shotgun (WGS) entry which is preliminary data.</text>
</comment>
<evidence type="ECO:0000313" key="4">
    <source>
        <dbReference type="EMBL" id="RYC00690.1"/>
    </source>
</evidence>
<protein>
    <submittedName>
        <fullName evidence="4">Acetyltransferase</fullName>
    </submittedName>
</protein>
<dbReference type="InterPro" id="IPR020019">
    <property type="entry name" value="AcTrfase_PglD-like"/>
</dbReference>
<dbReference type="AlphaFoldDB" id="A0A4Q2SDH8"/>
<evidence type="ECO:0000259" key="3">
    <source>
        <dbReference type="Pfam" id="PF17836"/>
    </source>
</evidence>
<dbReference type="OrthoDB" id="708224at2"/>
<dbReference type="InterPro" id="IPR050179">
    <property type="entry name" value="Trans_hexapeptide_repeat"/>
</dbReference>
<dbReference type="PANTHER" id="PTHR43300">
    <property type="entry name" value="ACETYLTRANSFERASE"/>
    <property type="match status" value="1"/>
</dbReference>
<gene>
    <name evidence="4" type="ORF">EUA07_13415</name>
</gene>
<dbReference type="SUPFAM" id="SSF51161">
    <property type="entry name" value="Trimeric LpxA-like enzymes"/>
    <property type="match status" value="1"/>
</dbReference>
<dbReference type="NCBIfam" id="TIGR03570">
    <property type="entry name" value="NeuD_NnaD"/>
    <property type="match status" value="1"/>
</dbReference>
<dbReference type="PANTHER" id="PTHR43300:SF7">
    <property type="entry name" value="UDP-N-ACETYLBACILLOSAMINE N-ACETYLTRANSFERASE"/>
    <property type="match status" value="1"/>
</dbReference>
<sequence>MTKPIVIVGAGGFGREVIDVVDAINAQAAAPEWEIVGVVDDSPTEINLKHLERRGTPFLGGTEKPFSWPEPVYYVVGIGNPRVRRLIADRYDAAHLKAATLVHPAVTQGFDVRIGAGSVVCAGVRLTTNISLGRHVHLNLNVTVGHDTTLEDFVSVNPLASISGDCVIEDDVLVGVAGVVLNGLTVGRGATVGGSACVVRDVTPGLVVKGVPAK</sequence>
<evidence type="ECO:0000313" key="5">
    <source>
        <dbReference type="Proteomes" id="UP000293291"/>
    </source>
</evidence>
<name>A0A4Q2SDH8_9ACTN</name>